<dbReference type="STRING" id="1314785.A0A165DD65"/>
<feature type="compositionally biased region" description="Low complexity" evidence="1">
    <location>
        <begin position="163"/>
        <end position="172"/>
    </location>
</feature>
<evidence type="ECO:0000313" key="3">
    <source>
        <dbReference type="EMBL" id="KZT04605.1"/>
    </source>
</evidence>
<sequence>MHRYPIAPRYPPRDDTRYIDSPQGTLRIYGYEPHEGVPGTVLTVTLDFLSVARIPTQLRLVLGRAALPTTVEKVAGGQHTFQLQATVPDDARVILPPTVSLHAQTLDTHNTVLDSVAFGNFTCINLAPSNRHMRPYPDTHDSILGLPMSPDAPRSPNRKARYSTQSSPSRSSLPHRHTHHARVHAPSARPVASFISYASPCGDERLHGMAANLELLTPLESMSKDWDEDEYTACRRLVRFQKEREGNTIKVSCTVIKQHEYIEGGMVISCIYRRETNSCYVTSVDVIFLLERLVDNQFDVETKNRIRRNLERFHPQTVSKNRASTSEFFSLIMNLPAPKPRNIEKDLKVFEWKVLSEALHKMVSRLTLPYIPAQAEPIPTLQPRISPSPSLLLGQDAKLSPSLSCTSSEFSPASIPAIPSLEYPASPYNHSVGSPSSFVSQMEYTPPSLASDGSPAVEESAVFGSAVSTPIIATPPSSDPSGVPYFTLAHDGHANAHSAQFPQYMPFQISEYWQSSCVAPGFTSGGEQPSHDSKSVGRAYNYVDAYPSTF</sequence>
<name>A0A165DD65_9APHY</name>
<feature type="region of interest" description="Disordered" evidence="1">
    <location>
        <begin position="129"/>
        <end position="186"/>
    </location>
</feature>
<dbReference type="InParanoid" id="A0A165DD65"/>
<keyword evidence="4" id="KW-1185">Reference proteome</keyword>
<dbReference type="GO" id="GO:0005634">
    <property type="term" value="C:nucleus"/>
    <property type="evidence" value="ECO:0007669"/>
    <property type="project" value="TreeGrafter"/>
</dbReference>
<evidence type="ECO:0000313" key="4">
    <source>
        <dbReference type="Proteomes" id="UP000076871"/>
    </source>
</evidence>
<dbReference type="PANTHER" id="PTHR39463:SF1">
    <property type="entry name" value="MEDUSA"/>
    <property type="match status" value="1"/>
</dbReference>
<feature type="domain" description="DUF7082" evidence="2">
    <location>
        <begin position="211"/>
        <end position="363"/>
    </location>
</feature>
<feature type="compositionally biased region" description="Basic residues" evidence="1">
    <location>
        <begin position="173"/>
        <end position="183"/>
    </location>
</feature>
<dbReference type="Pfam" id="PF23305">
    <property type="entry name" value="DUF7082"/>
    <property type="match status" value="1"/>
</dbReference>
<dbReference type="RefSeq" id="XP_040762345.1">
    <property type="nucleotide sequence ID" value="XM_040912825.1"/>
</dbReference>
<dbReference type="Proteomes" id="UP000076871">
    <property type="component" value="Unassembled WGS sequence"/>
</dbReference>
<dbReference type="EMBL" id="KV427635">
    <property type="protein sequence ID" value="KZT04605.1"/>
    <property type="molecule type" value="Genomic_DNA"/>
</dbReference>
<accession>A0A165DD65</accession>
<dbReference type="PANTHER" id="PTHR39463">
    <property type="entry name" value="MEDUSA"/>
    <property type="match status" value="1"/>
</dbReference>
<evidence type="ECO:0000256" key="1">
    <source>
        <dbReference type="SAM" id="MobiDB-lite"/>
    </source>
</evidence>
<dbReference type="OrthoDB" id="1751210at2759"/>
<dbReference type="InterPro" id="IPR055509">
    <property type="entry name" value="DUF7082"/>
</dbReference>
<proteinExistence type="predicted"/>
<reference evidence="3 4" key="1">
    <citation type="journal article" date="2016" name="Mol. Biol. Evol.">
        <title>Comparative Genomics of Early-Diverging Mushroom-Forming Fungi Provides Insights into the Origins of Lignocellulose Decay Capabilities.</title>
        <authorList>
            <person name="Nagy L.G."/>
            <person name="Riley R."/>
            <person name="Tritt A."/>
            <person name="Adam C."/>
            <person name="Daum C."/>
            <person name="Floudas D."/>
            <person name="Sun H."/>
            <person name="Yadav J.S."/>
            <person name="Pangilinan J."/>
            <person name="Larsson K.H."/>
            <person name="Matsuura K."/>
            <person name="Barry K."/>
            <person name="Labutti K."/>
            <person name="Kuo R."/>
            <person name="Ohm R.A."/>
            <person name="Bhattacharya S.S."/>
            <person name="Shirouzu T."/>
            <person name="Yoshinaga Y."/>
            <person name="Martin F.M."/>
            <person name="Grigoriev I.V."/>
            <person name="Hibbett D.S."/>
        </authorList>
    </citation>
    <scope>NUCLEOTIDE SEQUENCE [LARGE SCALE GENOMIC DNA]</scope>
    <source>
        <strain evidence="3 4">93-53</strain>
    </source>
</reference>
<organism evidence="3 4">
    <name type="scientific">Laetiporus sulphureus 93-53</name>
    <dbReference type="NCBI Taxonomy" id="1314785"/>
    <lineage>
        <taxon>Eukaryota</taxon>
        <taxon>Fungi</taxon>
        <taxon>Dikarya</taxon>
        <taxon>Basidiomycota</taxon>
        <taxon>Agaricomycotina</taxon>
        <taxon>Agaricomycetes</taxon>
        <taxon>Polyporales</taxon>
        <taxon>Laetiporus</taxon>
    </lineage>
</organism>
<evidence type="ECO:0000259" key="2">
    <source>
        <dbReference type="Pfam" id="PF23305"/>
    </source>
</evidence>
<dbReference type="AlphaFoldDB" id="A0A165DD65"/>
<dbReference type="GeneID" id="63829853"/>
<gene>
    <name evidence="3" type="ORF">LAESUDRAFT_760899</name>
</gene>
<protein>
    <recommendedName>
        <fullName evidence="2">DUF7082 domain-containing protein</fullName>
    </recommendedName>
</protein>